<protein>
    <recommendedName>
        <fullName evidence="3">SET domain-containing protein</fullName>
    </recommendedName>
</protein>
<evidence type="ECO:0008006" key="3">
    <source>
        <dbReference type="Google" id="ProtNLM"/>
    </source>
</evidence>
<proteinExistence type="predicted"/>
<accession>A0A7S0KIK7</accession>
<feature type="region of interest" description="Disordered" evidence="1">
    <location>
        <begin position="111"/>
        <end position="131"/>
    </location>
</feature>
<dbReference type="EMBL" id="HBEV01004960">
    <property type="protein sequence ID" value="CAD8582881.1"/>
    <property type="molecule type" value="Transcribed_RNA"/>
</dbReference>
<feature type="region of interest" description="Disordered" evidence="1">
    <location>
        <begin position="219"/>
        <end position="239"/>
    </location>
</feature>
<evidence type="ECO:0000313" key="2">
    <source>
        <dbReference type="EMBL" id="CAD8582881.1"/>
    </source>
</evidence>
<name>A0A7S0KIK7_MICPS</name>
<gene>
    <name evidence="2" type="ORF">MSP1404_LOCUS3787</name>
</gene>
<organism evidence="2">
    <name type="scientific">Micromonas pusilla</name>
    <name type="common">Picoplanktonic green alga</name>
    <name type="synonym">Chromulina pusilla</name>
    <dbReference type="NCBI Taxonomy" id="38833"/>
    <lineage>
        <taxon>Eukaryota</taxon>
        <taxon>Viridiplantae</taxon>
        <taxon>Chlorophyta</taxon>
        <taxon>Mamiellophyceae</taxon>
        <taxon>Mamiellales</taxon>
        <taxon>Mamiellaceae</taxon>
        <taxon>Micromonas</taxon>
    </lineage>
</organism>
<reference evidence="2" key="1">
    <citation type="submission" date="2021-01" db="EMBL/GenBank/DDBJ databases">
        <authorList>
            <person name="Corre E."/>
            <person name="Pelletier E."/>
            <person name="Niang G."/>
            <person name="Scheremetjew M."/>
            <person name="Finn R."/>
            <person name="Kale V."/>
            <person name="Holt S."/>
            <person name="Cochrane G."/>
            <person name="Meng A."/>
            <person name="Brown T."/>
            <person name="Cohen L."/>
        </authorList>
    </citation>
    <scope>NUCLEOTIDE SEQUENCE</scope>
    <source>
        <strain evidence="2">CCMP494</strain>
    </source>
</reference>
<evidence type="ECO:0000256" key="1">
    <source>
        <dbReference type="SAM" id="MobiDB-lite"/>
    </source>
</evidence>
<dbReference type="AlphaFoldDB" id="A0A7S0KIK7"/>
<sequence>MATALQPPEDPAKHPCKKMRLGGRQNALPEEFCIASTKTGRPCSKRKDPDCALPFCRGHREKGDGAFRKVPHPLAGLCLVANFDIPKGYKTVFWGTRKRWRDTENKEGGDYAMSFRTNGGVIDPTTHKEGSQMQFMNNPGPNERMNMRSTDRFFGATHEKDPTDKTGKRGGLVGREFVVMDDVRKNHQLLIWYGSQWFNARGIPRIDVGLPKHPATLKRVASRERLSPLADTTNKKAKA</sequence>